<name>A0A6P8KM71_DROMA</name>
<dbReference type="GeneID" id="117143797"/>
<proteinExistence type="predicted"/>
<dbReference type="InterPro" id="IPR031883">
    <property type="entry name" value="DUF4763"/>
</dbReference>
<accession>A0A6P8KM71</accession>
<keyword evidence="1" id="KW-1185">Reference proteome</keyword>
<gene>
    <name evidence="2" type="primary">LOC117143797</name>
</gene>
<dbReference type="AlphaFoldDB" id="A0A6P8KM71"/>
<sequence>MNSLPILQSVDQNLSCKAAGISNICKAAEISQIENTKPKDKKLAQPKHLKFAFTEPGPKKVFHCTEQSVLQSEDCWSAEEVLEESDEKSNLELEDIYDEVFRLKRRVNQLNYQLGTNIQECPNIHPCQDDHIYLMNVEGVHPDILQLKFASHKLEHQLTQMQSVRRTSNLAKKLVRDDYCRSRKLGDQLQIEIQKLDSFKLKFEKHQGLCLQRFRFLEQDKYTGREFNKYIEKSNEMIRTQLKKQVLKSEYKPFRKEASRVTISLKKAAENLQDYLSSVINNKKCEIFQIAKNSCVSIRSDF</sequence>
<dbReference type="Pfam" id="PF15960">
    <property type="entry name" value="DUF4763"/>
    <property type="match status" value="1"/>
</dbReference>
<dbReference type="RefSeq" id="XP_033164531.1">
    <property type="nucleotide sequence ID" value="XM_033308640.1"/>
</dbReference>
<dbReference type="Proteomes" id="UP000515162">
    <property type="component" value="Chromosome 3R"/>
</dbReference>
<protein>
    <submittedName>
        <fullName evidence="2">Uncharacterized protein LOC117143797</fullName>
    </submittedName>
</protein>
<evidence type="ECO:0000313" key="2">
    <source>
        <dbReference type="RefSeq" id="XP_033164531.1"/>
    </source>
</evidence>
<reference evidence="2" key="1">
    <citation type="submission" date="2025-08" db="UniProtKB">
        <authorList>
            <consortium name="RefSeq"/>
        </authorList>
    </citation>
    <scope>IDENTIFICATION</scope>
    <source>
        <strain evidence="2">Mau12</strain>
        <tissue evidence="2">Whole Body</tissue>
    </source>
</reference>
<organism evidence="1 2">
    <name type="scientific">Drosophila mauritiana</name>
    <name type="common">Fruit fly</name>
    <dbReference type="NCBI Taxonomy" id="7226"/>
    <lineage>
        <taxon>Eukaryota</taxon>
        <taxon>Metazoa</taxon>
        <taxon>Ecdysozoa</taxon>
        <taxon>Arthropoda</taxon>
        <taxon>Hexapoda</taxon>
        <taxon>Insecta</taxon>
        <taxon>Pterygota</taxon>
        <taxon>Neoptera</taxon>
        <taxon>Endopterygota</taxon>
        <taxon>Diptera</taxon>
        <taxon>Brachycera</taxon>
        <taxon>Muscomorpha</taxon>
        <taxon>Ephydroidea</taxon>
        <taxon>Drosophilidae</taxon>
        <taxon>Drosophila</taxon>
        <taxon>Sophophora</taxon>
    </lineage>
</organism>
<evidence type="ECO:0000313" key="1">
    <source>
        <dbReference type="Proteomes" id="UP000515162"/>
    </source>
</evidence>